<gene>
    <name evidence="1" type="ORF">E1B28_003659</name>
</gene>
<dbReference type="GeneID" id="66072735"/>
<dbReference type="Proteomes" id="UP001049176">
    <property type="component" value="Chromosome 2"/>
</dbReference>
<proteinExistence type="predicted"/>
<sequence length="143" mass="15503">MLIVPLKKCVSVGEMVMHRWLESVVVQGEMDLMKVMDGTDQEEEEEEEEDAGIEDEVISLATFADAEGTNGVYSDNPPQVGVASLMSHDLDAELTGSRVPKVIQNTRVSQSEQRALQGSISAGGADVQFQGRYRMSILVSGDA</sequence>
<dbReference type="AlphaFoldDB" id="A0A9P8ABH2"/>
<organism evidence="1 2">
    <name type="scientific">Marasmius oreades</name>
    <name type="common">fairy-ring Marasmius</name>
    <dbReference type="NCBI Taxonomy" id="181124"/>
    <lineage>
        <taxon>Eukaryota</taxon>
        <taxon>Fungi</taxon>
        <taxon>Dikarya</taxon>
        <taxon>Basidiomycota</taxon>
        <taxon>Agaricomycotina</taxon>
        <taxon>Agaricomycetes</taxon>
        <taxon>Agaricomycetidae</taxon>
        <taxon>Agaricales</taxon>
        <taxon>Marasmiineae</taxon>
        <taxon>Marasmiaceae</taxon>
        <taxon>Marasmius</taxon>
    </lineage>
</organism>
<keyword evidence="2" id="KW-1185">Reference proteome</keyword>
<evidence type="ECO:0000313" key="2">
    <source>
        <dbReference type="Proteomes" id="UP001049176"/>
    </source>
</evidence>
<dbReference type="RefSeq" id="XP_043012678.1">
    <property type="nucleotide sequence ID" value="XM_043148086.1"/>
</dbReference>
<name>A0A9P8ABH2_9AGAR</name>
<reference evidence="1" key="1">
    <citation type="journal article" date="2021" name="Genome Biol. Evol.">
        <title>The assembled and annotated genome of the fairy-ring fungus Marasmius oreades.</title>
        <authorList>
            <person name="Hiltunen M."/>
            <person name="Ament-Velasquez S.L."/>
            <person name="Johannesson H."/>
        </authorList>
    </citation>
    <scope>NUCLEOTIDE SEQUENCE</scope>
    <source>
        <strain evidence="1">03SP1</strain>
    </source>
</reference>
<accession>A0A9P8ABH2</accession>
<comment type="caution">
    <text evidence="1">The sequence shown here is derived from an EMBL/GenBank/DDBJ whole genome shotgun (WGS) entry which is preliminary data.</text>
</comment>
<evidence type="ECO:0000313" key="1">
    <source>
        <dbReference type="EMBL" id="KAG7096208.1"/>
    </source>
</evidence>
<dbReference type="EMBL" id="CM032182">
    <property type="protein sequence ID" value="KAG7096208.1"/>
    <property type="molecule type" value="Genomic_DNA"/>
</dbReference>
<protein>
    <submittedName>
        <fullName evidence="1">Uncharacterized protein</fullName>
    </submittedName>
</protein>
<dbReference type="KEGG" id="more:E1B28_003659"/>